<comment type="subcellular location">
    <subcellularLocation>
        <location evidence="1">Nucleus</location>
    </subcellularLocation>
</comment>
<evidence type="ECO:0000256" key="16">
    <source>
        <dbReference type="ARBA" id="ARBA00030459"/>
    </source>
</evidence>
<evidence type="ECO:0000256" key="8">
    <source>
        <dbReference type="ARBA" id="ARBA00022763"/>
    </source>
</evidence>
<dbReference type="GO" id="GO:0005524">
    <property type="term" value="F:ATP binding"/>
    <property type="evidence" value="ECO:0007669"/>
    <property type="project" value="UniProtKB-KW"/>
</dbReference>
<dbReference type="SMART" id="SM01343">
    <property type="entry name" value="FATC"/>
    <property type="match status" value="1"/>
</dbReference>
<keyword evidence="14" id="KW-0469">Meiosis</keyword>
<name>A0A7H9AXD0_ZYGMR</name>
<evidence type="ECO:0000256" key="5">
    <source>
        <dbReference type="ARBA" id="ARBA00022527"/>
    </source>
</evidence>
<dbReference type="InterPro" id="IPR058681">
    <property type="entry name" value="HEAT_MEC1_N"/>
</dbReference>
<dbReference type="GO" id="GO:0006325">
    <property type="term" value="P:chromatin organization"/>
    <property type="evidence" value="ECO:0007669"/>
    <property type="project" value="UniProtKB-KW"/>
</dbReference>
<keyword evidence="5" id="KW-0723">Serine/threonine-protein kinase</keyword>
<accession>A0A7H9AXD0</accession>
<dbReference type="Pfam" id="PF02259">
    <property type="entry name" value="FAT"/>
    <property type="match status" value="1"/>
</dbReference>
<dbReference type="GO" id="GO:0004674">
    <property type="term" value="F:protein serine/threonine kinase activity"/>
    <property type="evidence" value="ECO:0007669"/>
    <property type="project" value="UniProtKB-KW"/>
</dbReference>
<reference evidence="23 24" key="1">
    <citation type="submission" date="2020-07" db="EMBL/GenBank/DDBJ databases">
        <title>The yeast mating-type switching endonuclease HO is a domesticated member of an unorthodox homing genetic element family.</title>
        <authorList>
            <person name="Coughlan A.Y."/>
            <person name="Lombardi L."/>
            <person name="Braun-Galleani S."/>
            <person name="Martos A.R."/>
            <person name="Galeote V."/>
            <person name="Bigey F."/>
            <person name="Dequin S."/>
            <person name="Byrne K.P."/>
            <person name="Wolfe K.H."/>
        </authorList>
    </citation>
    <scope>NUCLEOTIDE SEQUENCE [LARGE SCALE GENOMIC DNA]</scope>
    <source>
        <strain evidence="23 24">NRRL Y-6702</strain>
    </source>
</reference>
<dbReference type="InterPro" id="IPR000403">
    <property type="entry name" value="PI3/4_kinase_cat_dom"/>
</dbReference>
<evidence type="ECO:0000313" key="24">
    <source>
        <dbReference type="Proteomes" id="UP000509704"/>
    </source>
</evidence>
<keyword evidence="24" id="KW-1185">Reference proteome</keyword>
<evidence type="ECO:0000256" key="9">
    <source>
        <dbReference type="ARBA" id="ARBA00022777"/>
    </source>
</evidence>
<dbReference type="Pfam" id="PF02260">
    <property type="entry name" value="FATC"/>
    <property type="match status" value="1"/>
</dbReference>
<dbReference type="GO" id="GO:0000077">
    <property type="term" value="P:DNA damage checkpoint signaling"/>
    <property type="evidence" value="ECO:0007669"/>
    <property type="project" value="TreeGrafter"/>
</dbReference>
<keyword evidence="12" id="KW-0234">DNA repair</keyword>
<keyword evidence="13" id="KW-0539">Nucleus</keyword>
<evidence type="ECO:0000256" key="3">
    <source>
        <dbReference type="ARBA" id="ARBA00012513"/>
    </source>
</evidence>
<dbReference type="SUPFAM" id="SSF48452">
    <property type="entry name" value="TPR-like"/>
    <property type="match status" value="1"/>
</dbReference>
<evidence type="ECO:0000313" key="23">
    <source>
        <dbReference type="EMBL" id="QLG70242.1"/>
    </source>
</evidence>
<comment type="catalytic activity">
    <reaction evidence="19">
        <text>L-seryl-[protein] + ATP = O-phospho-L-seryl-[protein] + ADP + H(+)</text>
        <dbReference type="Rhea" id="RHEA:17989"/>
        <dbReference type="Rhea" id="RHEA-COMP:9863"/>
        <dbReference type="Rhea" id="RHEA-COMP:11604"/>
        <dbReference type="ChEBI" id="CHEBI:15378"/>
        <dbReference type="ChEBI" id="CHEBI:29999"/>
        <dbReference type="ChEBI" id="CHEBI:30616"/>
        <dbReference type="ChEBI" id="CHEBI:83421"/>
        <dbReference type="ChEBI" id="CHEBI:456216"/>
        <dbReference type="EC" id="2.7.11.1"/>
    </reaction>
</comment>
<dbReference type="InterPro" id="IPR056802">
    <property type="entry name" value="ATR-like_M-HEAT"/>
</dbReference>
<evidence type="ECO:0000256" key="11">
    <source>
        <dbReference type="ARBA" id="ARBA00022853"/>
    </source>
</evidence>
<dbReference type="GO" id="GO:0000723">
    <property type="term" value="P:telomere maintenance"/>
    <property type="evidence" value="ECO:0007669"/>
    <property type="project" value="TreeGrafter"/>
</dbReference>
<comment type="catalytic activity">
    <reaction evidence="18">
        <text>L-threonyl-[protein] + ATP = O-phospho-L-threonyl-[protein] + ADP + H(+)</text>
        <dbReference type="Rhea" id="RHEA:46608"/>
        <dbReference type="Rhea" id="RHEA-COMP:11060"/>
        <dbReference type="Rhea" id="RHEA-COMP:11605"/>
        <dbReference type="ChEBI" id="CHEBI:15378"/>
        <dbReference type="ChEBI" id="CHEBI:30013"/>
        <dbReference type="ChEBI" id="CHEBI:30616"/>
        <dbReference type="ChEBI" id="CHEBI:61977"/>
        <dbReference type="ChEBI" id="CHEBI:456216"/>
        <dbReference type="EC" id="2.7.11.1"/>
    </reaction>
</comment>
<evidence type="ECO:0000256" key="10">
    <source>
        <dbReference type="ARBA" id="ARBA00022840"/>
    </source>
</evidence>
<dbReference type="SMART" id="SM00146">
    <property type="entry name" value="PI3Kc"/>
    <property type="match status" value="1"/>
</dbReference>
<dbReference type="SMART" id="SM00802">
    <property type="entry name" value="UME"/>
    <property type="match status" value="1"/>
</dbReference>
<dbReference type="PROSITE" id="PS50290">
    <property type="entry name" value="PI3_4_KINASE_3"/>
    <property type="match status" value="1"/>
</dbReference>
<evidence type="ECO:0000256" key="2">
    <source>
        <dbReference type="ARBA" id="ARBA00010769"/>
    </source>
</evidence>
<evidence type="ECO:0000256" key="15">
    <source>
        <dbReference type="ARBA" id="ARBA00029679"/>
    </source>
</evidence>
<dbReference type="Pfam" id="PF08064">
    <property type="entry name" value="UME"/>
    <property type="match status" value="1"/>
</dbReference>
<dbReference type="Pfam" id="PF25385">
    <property type="entry name" value="HEAT_MEC1_N"/>
    <property type="match status" value="1"/>
</dbReference>
<dbReference type="InterPro" id="IPR036940">
    <property type="entry name" value="PI3/4_kinase_cat_sf"/>
</dbReference>
<keyword evidence="11" id="KW-0156">Chromatin regulator</keyword>
<dbReference type="PROSITE" id="PS51190">
    <property type="entry name" value="FATC"/>
    <property type="match status" value="1"/>
</dbReference>
<dbReference type="FunFam" id="1.10.1070.11:FF:000033">
    <property type="entry name" value="Serine/threonine-protein kinase MEC1"/>
    <property type="match status" value="1"/>
</dbReference>
<evidence type="ECO:0000256" key="7">
    <source>
        <dbReference type="ARBA" id="ARBA00022741"/>
    </source>
</evidence>
<dbReference type="InterPro" id="IPR011009">
    <property type="entry name" value="Kinase-like_dom_sf"/>
</dbReference>
<dbReference type="InterPro" id="IPR011990">
    <property type="entry name" value="TPR-like_helical_dom_sf"/>
</dbReference>
<dbReference type="PROSITE" id="PS00915">
    <property type="entry name" value="PI3_4_KINASE_1"/>
    <property type="match status" value="1"/>
</dbReference>
<dbReference type="InterPro" id="IPR018936">
    <property type="entry name" value="PI3/4_kinase_CS"/>
</dbReference>
<feature type="domain" description="FAT" evidence="21">
    <location>
        <begin position="1409"/>
        <end position="1954"/>
    </location>
</feature>
<feature type="domain" description="PI3K/PI4K catalytic" evidence="20">
    <location>
        <begin position="2058"/>
        <end position="2361"/>
    </location>
</feature>
<keyword evidence="7" id="KW-0547">Nucleotide-binding</keyword>
<dbReference type="InterPro" id="IPR003151">
    <property type="entry name" value="PIK-rel_kinase_FAT"/>
</dbReference>
<dbReference type="InterPro" id="IPR014009">
    <property type="entry name" value="PIK_FAT"/>
</dbReference>
<dbReference type="SUPFAM" id="SSF56112">
    <property type="entry name" value="Protein kinase-like (PK-like)"/>
    <property type="match status" value="1"/>
</dbReference>
<evidence type="ECO:0000256" key="14">
    <source>
        <dbReference type="ARBA" id="ARBA00023254"/>
    </source>
</evidence>
<dbReference type="EMBL" id="CP058604">
    <property type="protein sequence ID" value="QLG70242.1"/>
    <property type="molecule type" value="Genomic_DNA"/>
</dbReference>
<keyword evidence="10" id="KW-0067">ATP-binding</keyword>
<evidence type="ECO:0000259" key="21">
    <source>
        <dbReference type="PROSITE" id="PS51189"/>
    </source>
</evidence>
<dbReference type="PROSITE" id="PS00916">
    <property type="entry name" value="PI3_4_KINASE_2"/>
    <property type="match status" value="1"/>
</dbReference>
<evidence type="ECO:0000256" key="6">
    <source>
        <dbReference type="ARBA" id="ARBA00022679"/>
    </source>
</evidence>
<dbReference type="PROSITE" id="PS51189">
    <property type="entry name" value="FAT"/>
    <property type="match status" value="1"/>
</dbReference>
<keyword evidence="6" id="KW-0808">Transferase</keyword>
<dbReference type="GO" id="GO:0005694">
    <property type="term" value="C:chromosome"/>
    <property type="evidence" value="ECO:0007669"/>
    <property type="project" value="TreeGrafter"/>
</dbReference>
<dbReference type="Pfam" id="PF00454">
    <property type="entry name" value="PI3_PI4_kinase"/>
    <property type="match status" value="1"/>
</dbReference>
<dbReference type="Pfam" id="PF23593">
    <property type="entry name" value="HEAT_ATR"/>
    <property type="match status" value="1"/>
</dbReference>
<evidence type="ECO:0000256" key="17">
    <source>
        <dbReference type="ARBA" id="ARBA00033001"/>
    </source>
</evidence>
<dbReference type="Pfam" id="PF25030">
    <property type="entry name" value="M-HEAT_ATR"/>
    <property type="match status" value="1"/>
</dbReference>
<dbReference type="GO" id="GO:0006281">
    <property type="term" value="P:DNA repair"/>
    <property type="evidence" value="ECO:0007669"/>
    <property type="project" value="UniProtKB-KW"/>
</dbReference>
<evidence type="ECO:0000256" key="18">
    <source>
        <dbReference type="ARBA" id="ARBA00047899"/>
    </source>
</evidence>
<dbReference type="Gene3D" id="1.10.1070.11">
    <property type="entry name" value="Phosphatidylinositol 3-/4-kinase, catalytic domain"/>
    <property type="match status" value="1"/>
</dbReference>
<dbReference type="InterPro" id="IPR012993">
    <property type="entry name" value="UME"/>
</dbReference>
<dbReference type="GO" id="GO:0051321">
    <property type="term" value="P:meiotic cell cycle"/>
    <property type="evidence" value="ECO:0007669"/>
    <property type="project" value="UniProtKB-KW"/>
</dbReference>
<dbReference type="CDD" id="cd00892">
    <property type="entry name" value="PIKKc_ATR"/>
    <property type="match status" value="1"/>
</dbReference>
<dbReference type="InterPro" id="IPR003152">
    <property type="entry name" value="FATC_dom"/>
</dbReference>
<evidence type="ECO:0000256" key="19">
    <source>
        <dbReference type="ARBA" id="ARBA00048679"/>
    </source>
</evidence>
<sequence length="2377" mass="275258">MEAHVKYLSELILAIRESRLNETAVDGHSKKIQTKLPSNDSELKSLKIITTLIKNLNNDQRANLMQNDSIFAKTIDALDLLVRTNPYLLVHSGKGIDITIIFDEFISLSISNYKNYHRMWFIRRKLGKWCKIGAQLYGNHFKNTLSNHCSLHLDRCERTLTQLLSTRSELDDLLYALRKLYVLCFWFCSKQDCFGNSITILDSSLAVNIWNFQFEKLMRIVFYVFESIVMPSDALELQELSAQYLTLVVEHLYNKSSPLIPNAQIVSTAQLKFTLELLRQFLEGQNFVVKGQDSAIAKCVLRVYLLCTSQYCDHSSDFFRTFVDNFPVEQWFNLDNLIKESSGYFANSPITNKAISLVVFDIKRRTIPREALVYEKTYGIWSCESDENNFFALLMEPFEKRYKQLNNMRILLLKQFDATHKNTLLHYELIFLAPGIVERAGNDFQKLLDEVSFSIKQCFESKKDSDLISWTRVLGRLVCFESTQRSLSDGLKSWEVCSHCDKLRSGNIFQSIDPDRPSATKSATFQLFKKAFLNHPDLESFSECLLGGILMCMQRSFSHYQPPRLILPASGNLVSLENNEFNIIQKCYPTQSRYLRSLSSRLIPLWNITNLNNPDDQHTAILIRFLQENEDLYMIETSVMTWVQLALTTSGEVFDFLLLKLISTFNSDDYSAHIMMEFQIKHMAKTLRKTPYLLLSPILPVLLKQVGKNLVERNFYFQRLIRLLGYSAKTILEIYQRYIIPHAITQYKTDAFNEIARIMCDNDTNAINEKKYMLLDKNSRQIFAVALVKYGFFSVDTIETLFMNRVPSFEKKYISAYLPDYKTLTEVLKMCKGEDTHDTTSFENENMVIGSLRFLVTNFEKDKRHGSKYKNIKEWSSEQEGIFQTKLQENILGIFQVFSSDIHDVEGRTSYYEKLRVINGILFLIKWASTKAIISALAQISICLQTGLEISEVRHCSLKCWKQLIMRLNEEELSTIIDGLICFILQSWDVFDTRLRTTVYEIFDILIKFKANLLLKIKPYITLTLVMKSEIDILSRDGAFSRSVSKVQSNTDWTPIFCDNMKSNNKYVLHQTLNDLKLHLRRQQSEHSSDIFYKHNEASNITLILGALLDLSHRFKNIDRVLCENCAKCISMIGSLDATKFKLDRGVSTKNKVYDLNDEAQTIKFLIWVINDFLVPAFWESENPSKQLFVALVMQESLKYCGLSSASWKVEKAELYPNEAKLWDKFNTISKTTLYPLLSSLYLAQSWKEYAPLQYPSFAFKEGYCPWIKSVCLDILKTGTSEEHPLHVFSSLIREDDGSFSNFLLPYISMDIIIKAAPFTIYAEIMQNIIMEFKSIFDYDSNGLNHLQIDSLKMCYQSIFGVFEYCKKWATQFKQNYNRVNGTFIIKESRHSSMLQRIDRFLQEFPSALLAQRSLETSSFERSALYLEQCYREGCATSEVRSNILKSLQNTYEEIGDVDSIDGMLKSFTSGNLVSKIEELKYSDNWRMAQDCFGVLGQFSHAPQTTTKMIRSMYDHQLYSQLLLQLEPLTCELKSELDPEICQWYRMGLEGANLEGNIEVLKNWLTKIESIKHVTDPEILLQYNIAKVLCYAHFNESEKVSDYMEKCYKLIGTHFTTSTIATTLLKKQTLLMKLHSLYDISLLSSSIDEFDYQTKRDIVNYRSKRIGADFEPNHYVLSMKKTYGLLKNEPYAKNDLGDIFFSISRLCRDNGRLDLASESLMRCLKDDYPQTELEFAEILWKQGENERALMLVQEIHQKYKDDTSLKSRDRAIVLLKYTEWLDLSNNSASDQIIKQYQNIFELDPKWDTPFYSIGLYYSRLLERKKAEGYVTDGRLEFKSISYILLALEKNPVRVRETLPKVVTFWLDIASEAMTETAKYRREVLQKTAGDICKHVEESLTKSPAYIWYSVLTQILSRLLHVHSTTSELLTNILVRLTVEYPAHMLWYVSVLLNSTSQSRISRGKEIIDRYNQAKRSTENLVAEASDLTTALTRVCLKELRGSSRGGRSLEKDLKFDTNMAPSGMAVPVRINLQMISVITSESFKVYQPFQRTVSIARFGSSYKVFSSLKKPKQINIVGSDGNIYGIMCKKEDVRQDNQYMQFATTMDFLLRKDMESMKRDLGITTYSVLSLREDCGLLEIVPNVVTLRSILVTKYESLKIKYSLKSLYEQWQHLSENKKFSFYQTQLKTFPPILYQWFLENFPDPINWFNARNMYARSYAVMAMVGHILGLGDRHCENILLDIQTGKVLHVDFDCLFEKGKRLPVPEIVPFRFTQNLQDALGIVGTEGTFKKSCEVTVSLMRRNEVSLVNVIETIMYDRNMDNSIQKALKVLRNKIRGIDARDGLMLSVPGQVESLIQESASKDNLSKMYIGWLSFW</sequence>
<feature type="domain" description="FATC" evidence="22">
    <location>
        <begin position="2345"/>
        <end position="2377"/>
    </location>
</feature>
<dbReference type="GO" id="GO:0005634">
    <property type="term" value="C:nucleus"/>
    <property type="evidence" value="ECO:0007669"/>
    <property type="project" value="UniProtKB-SubCell"/>
</dbReference>
<dbReference type="Proteomes" id="UP000509704">
    <property type="component" value="Chromosome 1"/>
</dbReference>
<evidence type="ECO:0000259" key="20">
    <source>
        <dbReference type="PROSITE" id="PS50290"/>
    </source>
</evidence>
<evidence type="ECO:0000256" key="1">
    <source>
        <dbReference type="ARBA" id="ARBA00004123"/>
    </source>
</evidence>
<dbReference type="OrthoDB" id="381190at2759"/>
<evidence type="ECO:0000259" key="22">
    <source>
        <dbReference type="PROSITE" id="PS51190"/>
    </source>
</evidence>
<dbReference type="EC" id="2.7.11.1" evidence="3"/>
<evidence type="ECO:0000256" key="4">
    <source>
        <dbReference type="ARBA" id="ARBA00021345"/>
    </source>
</evidence>
<organism evidence="23 24">
    <name type="scientific">Zygotorulaspora mrakii</name>
    <name type="common">Zygosaccharomyces mrakii</name>
    <dbReference type="NCBI Taxonomy" id="42260"/>
    <lineage>
        <taxon>Eukaryota</taxon>
        <taxon>Fungi</taxon>
        <taxon>Dikarya</taxon>
        <taxon>Ascomycota</taxon>
        <taxon>Saccharomycotina</taxon>
        <taxon>Saccharomycetes</taxon>
        <taxon>Saccharomycetales</taxon>
        <taxon>Saccharomycetaceae</taxon>
        <taxon>Zygotorulaspora</taxon>
    </lineage>
</organism>
<dbReference type="InterPro" id="IPR050517">
    <property type="entry name" value="DDR_Repair_Kinase"/>
</dbReference>
<evidence type="ECO:0000256" key="12">
    <source>
        <dbReference type="ARBA" id="ARBA00023204"/>
    </source>
</evidence>
<keyword evidence="9" id="KW-0418">Kinase</keyword>
<dbReference type="Gene3D" id="3.30.1010.10">
    <property type="entry name" value="Phosphatidylinositol 3-kinase Catalytic Subunit, Chain A, domain 4"/>
    <property type="match status" value="1"/>
</dbReference>
<proteinExistence type="inferred from homology"/>
<dbReference type="RefSeq" id="XP_037141970.1">
    <property type="nucleotide sequence ID" value="XM_037286075.1"/>
</dbReference>
<dbReference type="KEGG" id="zmk:HG535_0A01800"/>
<dbReference type="PANTHER" id="PTHR11139:SF125">
    <property type="entry name" value="SERINE_THREONINE-PROTEIN KINASE MEC1"/>
    <property type="match status" value="1"/>
</dbReference>
<comment type="similarity">
    <text evidence="2">Belongs to the PI3/PI4-kinase family. ATM subfamily.</text>
</comment>
<dbReference type="Gene3D" id="1.25.40.10">
    <property type="entry name" value="Tetratricopeptide repeat domain"/>
    <property type="match status" value="1"/>
</dbReference>
<dbReference type="GeneID" id="59233878"/>
<protein>
    <recommendedName>
        <fullName evidence="4">Serine/threonine-protein kinase MEC1</fullName>
        <ecNumber evidence="3">2.7.11.1</ecNumber>
    </recommendedName>
    <alternativeName>
        <fullName evidence="17">ATR homolog</fullName>
    </alternativeName>
    <alternativeName>
        <fullName evidence="16">DNA-damage checkpoint kinase MEC1</fullName>
    </alternativeName>
    <alternativeName>
        <fullName evidence="15">Mitosis entry checkpoint protein 1</fullName>
    </alternativeName>
</protein>
<dbReference type="InterPro" id="IPR057564">
    <property type="entry name" value="HEAT_ATR"/>
</dbReference>
<evidence type="ECO:0000256" key="13">
    <source>
        <dbReference type="ARBA" id="ARBA00023242"/>
    </source>
</evidence>
<dbReference type="PANTHER" id="PTHR11139">
    <property type="entry name" value="ATAXIA TELANGIECTASIA MUTATED ATM -RELATED"/>
    <property type="match status" value="1"/>
</dbReference>
<gene>
    <name evidence="23" type="ORF">HG535_0A01800</name>
</gene>
<keyword evidence="8" id="KW-0227">DNA damage</keyword>